<dbReference type="InterPro" id="IPR011527">
    <property type="entry name" value="ABC1_TM_dom"/>
</dbReference>
<feature type="transmembrane region" description="Helical" evidence="8">
    <location>
        <begin position="110"/>
        <end position="132"/>
    </location>
</feature>
<keyword evidence="2 8" id="KW-0812">Transmembrane</keyword>
<dbReference type="Pfam" id="PF00664">
    <property type="entry name" value="ABC_membrane"/>
    <property type="match status" value="1"/>
</dbReference>
<feature type="transmembrane region" description="Helical" evidence="8">
    <location>
        <begin position="297"/>
        <end position="317"/>
    </location>
</feature>
<dbReference type="SMART" id="SM00382">
    <property type="entry name" value="AAA"/>
    <property type="match status" value="1"/>
</dbReference>
<dbReference type="SUPFAM" id="SSF52540">
    <property type="entry name" value="P-loop containing nucleoside triphosphate hydrolases"/>
    <property type="match status" value="1"/>
</dbReference>
<dbReference type="Gene3D" id="3.40.50.300">
    <property type="entry name" value="P-loop containing nucleotide triphosphate hydrolases"/>
    <property type="match status" value="1"/>
</dbReference>
<dbReference type="InterPro" id="IPR027417">
    <property type="entry name" value="P-loop_NTPase"/>
</dbReference>
<dbReference type="GO" id="GO:0005524">
    <property type="term" value="F:ATP binding"/>
    <property type="evidence" value="ECO:0007669"/>
    <property type="project" value="UniProtKB-KW"/>
</dbReference>
<organism evidence="11 12">
    <name type="scientific">Luteimonas salinilitoris</name>
    <dbReference type="NCBI Taxonomy" id="3237697"/>
    <lineage>
        <taxon>Bacteria</taxon>
        <taxon>Pseudomonadati</taxon>
        <taxon>Pseudomonadota</taxon>
        <taxon>Gammaproteobacteria</taxon>
        <taxon>Lysobacterales</taxon>
        <taxon>Lysobacteraceae</taxon>
        <taxon>Luteimonas</taxon>
    </lineage>
</organism>
<dbReference type="PROSITE" id="PS00211">
    <property type="entry name" value="ABC_TRANSPORTER_1"/>
    <property type="match status" value="1"/>
</dbReference>
<feature type="transmembrane region" description="Helical" evidence="8">
    <location>
        <begin position="183"/>
        <end position="205"/>
    </location>
</feature>
<dbReference type="SUPFAM" id="SSF90123">
    <property type="entry name" value="ABC transporter transmembrane region"/>
    <property type="match status" value="1"/>
</dbReference>
<feature type="region of interest" description="Disordered" evidence="7">
    <location>
        <begin position="640"/>
        <end position="691"/>
    </location>
</feature>
<keyword evidence="3" id="KW-0547">Nucleotide-binding</keyword>
<gene>
    <name evidence="11" type="ORF">AB6713_02745</name>
</gene>
<dbReference type="InterPro" id="IPR003593">
    <property type="entry name" value="AAA+_ATPase"/>
</dbReference>
<evidence type="ECO:0000256" key="6">
    <source>
        <dbReference type="ARBA" id="ARBA00023136"/>
    </source>
</evidence>
<dbReference type="PROSITE" id="PS50929">
    <property type="entry name" value="ABC_TM1F"/>
    <property type="match status" value="1"/>
</dbReference>
<protein>
    <submittedName>
        <fullName evidence="11">ABC transporter ATP-binding protein</fullName>
    </submittedName>
</protein>
<evidence type="ECO:0000313" key="12">
    <source>
        <dbReference type="Proteomes" id="UP001566331"/>
    </source>
</evidence>
<evidence type="ECO:0000256" key="4">
    <source>
        <dbReference type="ARBA" id="ARBA00022840"/>
    </source>
</evidence>
<feature type="transmembrane region" description="Helical" evidence="8">
    <location>
        <begin position="323"/>
        <end position="340"/>
    </location>
</feature>
<feature type="transmembrane region" description="Helical" evidence="8">
    <location>
        <begin position="66"/>
        <end position="90"/>
    </location>
</feature>
<dbReference type="PROSITE" id="PS50893">
    <property type="entry name" value="ABC_TRANSPORTER_2"/>
    <property type="match status" value="1"/>
</dbReference>
<keyword evidence="12" id="KW-1185">Reference proteome</keyword>
<evidence type="ECO:0000256" key="2">
    <source>
        <dbReference type="ARBA" id="ARBA00022692"/>
    </source>
</evidence>
<feature type="domain" description="ABC transmembrane type-1" evidence="10">
    <location>
        <begin position="67"/>
        <end position="354"/>
    </location>
</feature>
<feature type="domain" description="ABC transporter" evidence="9">
    <location>
        <begin position="388"/>
        <end position="627"/>
    </location>
</feature>
<evidence type="ECO:0000313" key="11">
    <source>
        <dbReference type="EMBL" id="MEZ0473533.1"/>
    </source>
</evidence>
<evidence type="ECO:0000256" key="8">
    <source>
        <dbReference type="SAM" id="Phobius"/>
    </source>
</evidence>
<evidence type="ECO:0000256" key="7">
    <source>
        <dbReference type="SAM" id="MobiDB-lite"/>
    </source>
</evidence>
<comment type="subcellular location">
    <subcellularLocation>
        <location evidence="1">Cell membrane</location>
        <topology evidence="1">Multi-pass membrane protein</topology>
    </subcellularLocation>
</comment>
<feature type="transmembrane region" description="Helical" evidence="8">
    <location>
        <begin position="211"/>
        <end position="230"/>
    </location>
</feature>
<dbReference type="Gene3D" id="1.20.1560.10">
    <property type="entry name" value="ABC transporter type 1, transmembrane domain"/>
    <property type="match status" value="1"/>
</dbReference>
<evidence type="ECO:0000256" key="1">
    <source>
        <dbReference type="ARBA" id="ARBA00004651"/>
    </source>
</evidence>
<comment type="caution">
    <text evidence="11">The sequence shown here is derived from an EMBL/GenBank/DDBJ whole genome shotgun (WGS) entry which is preliminary data.</text>
</comment>
<evidence type="ECO:0000259" key="10">
    <source>
        <dbReference type="PROSITE" id="PS50929"/>
    </source>
</evidence>
<keyword evidence="5 8" id="KW-1133">Transmembrane helix</keyword>
<dbReference type="Proteomes" id="UP001566331">
    <property type="component" value="Unassembled WGS sequence"/>
</dbReference>
<dbReference type="EMBL" id="JBFWIC010000002">
    <property type="protein sequence ID" value="MEZ0473533.1"/>
    <property type="molecule type" value="Genomic_DNA"/>
</dbReference>
<keyword evidence="6 8" id="KW-0472">Membrane</keyword>
<accession>A0ABV4HLD1</accession>
<dbReference type="InterPro" id="IPR017871">
    <property type="entry name" value="ABC_transporter-like_CS"/>
</dbReference>
<keyword evidence="4 11" id="KW-0067">ATP-binding</keyword>
<reference evidence="11 12" key="1">
    <citation type="submission" date="2024-07" db="EMBL/GenBank/DDBJ databases">
        <title>Luteimonas salilacus sp. nov., isolated from the shore soil of Salt Lake in Tibet of China.</title>
        <authorList>
            <person name="Zhang X."/>
            <person name="Li A."/>
        </authorList>
    </citation>
    <scope>NUCLEOTIDE SEQUENCE [LARGE SCALE GENOMIC DNA]</scope>
    <source>
        <strain evidence="11 12">B3-2-R+30</strain>
    </source>
</reference>
<sequence>MNGAAPSTLCGTLHDRAVPASRSPGSRLLRWFETRLDPFPPLPPAQPPRTLYAFCRHYTRGAGKWLLAMALLTAAIAIAEVSLYAFVGSLVDRLAGHTPATFLAAEGGRLALMAAVVLLALPVLVLLNSLVIHQTLLGNYPMRIRWNAHRYLLRQSMSYFQDEFAGRIAAKLMQTSLAVRETVIKLLDVGNYVLVYFTGALIVAASSDWRLMLPFVGWLLGYGALMRHFVPKMGRVARQQADARSVMTGRIVDSYTNIATVKLFSHSQREQAYAREAMDGFLSTVHRQMRLSTWVHALNYALNMALLFSVAAVGIWLWHGGAVTTGAIAVAVAFVLRILGMSQWIMWELSSLFENIGTVQDGINSISLPPTVDDAPDAPAAGRARGDIRFENVSFHYGKGSGVIEGLDLHVRPGERIGVVGRSGAGKSTLVNLLLRFHDRERGAIRIDGVDIADVQQDSLRAQIGMVTQDTSLLHRSVRDNILYGRPDAGEAEMIEAARQARAHDFILELEDAQGRRGYDAHVGERGVKLSGGQRQRIAIARVLLKNAPILVLDEATSALDSEVEAAIQENLATLMEGKTVIAIAHRLSTIAAMDRLIVMDRGRIVEDGNHAALVAAGGLYAQLWRRQSGGFIDCGSASASASSSSSVFTEPEVPSRSLSTGGVSGENTRSAAESNSDNGLSTGQVSSGNP</sequence>
<dbReference type="PANTHER" id="PTHR43394:SF1">
    <property type="entry name" value="ATP-BINDING CASSETTE SUB-FAMILY B MEMBER 10, MITOCHONDRIAL"/>
    <property type="match status" value="1"/>
</dbReference>
<evidence type="ECO:0000259" key="9">
    <source>
        <dbReference type="PROSITE" id="PS50893"/>
    </source>
</evidence>
<feature type="compositionally biased region" description="Polar residues" evidence="7">
    <location>
        <begin position="657"/>
        <end position="691"/>
    </location>
</feature>
<dbReference type="Pfam" id="PF00005">
    <property type="entry name" value="ABC_tran"/>
    <property type="match status" value="1"/>
</dbReference>
<dbReference type="InterPro" id="IPR039421">
    <property type="entry name" value="Type_1_exporter"/>
</dbReference>
<dbReference type="InterPro" id="IPR036640">
    <property type="entry name" value="ABC1_TM_sf"/>
</dbReference>
<dbReference type="InterPro" id="IPR003439">
    <property type="entry name" value="ABC_transporter-like_ATP-bd"/>
</dbReference>
<proteinExistence type="predicted"/>
<evidence type="ECO:0000256" key="3">
    <source>
        <dbReference type="ARBA" id="ARBA00022741"/>
    </source>
</evidence>
<dbReference type="PANTHER" id="PTHR43394">
    <property type="entry name" value="ATP-DEPENDENT PERMEASE MDL1, MITOCHONDRIAL"/>
    <property type="match status" value="1"/>
</dbReference>
<name>A0ABV4HLD1_9GAMM</name>
<evidence type="ECO:0000256" key="5">
    <source>
        <dbReference type="ARBA" id="ARBA00022989"/>
    </source>
</evidence>